<comment type="similarity">
    <text evidence="2">Belongs to the cut8/STS1 family.</text>
</comment>
<dbReference type="AlphaFoldDB" id="A0A834XWQ5"/>
<dbReference type="Gene3D" id="1.20.58.1590">
    <property type="entry name" value="Tethering factor for nuclear proteasome Cut8/Sts1"/>
    <property type="match status" value="1"/>
</dbReference>
<protein>
    <submittedName>
        <fullName evidence="5">Uncharacterized protein</fullName>
    </submittedName>
</protein>
<reference evidence="5 6" key="1">
    <citation type="submission" date="2020-08" db="EMBL/GenBank/DDBJ databases">
        <title>Aphidius gifuensis genome sequencing and assembly.</title>
        <authorList>
            <person name="Du Z."/>
        </authorList>
    </citation>
    <scope>NUCLEOTIDE SEQUENCE [LARGE SCALE GENOMIC DNA]</scope>
    <source>
        <strain evidence="5">YNYX2018</strain>
        <tissue evidence="5">Adults</tissue>
    </source>
</reference>
<comment type="subcellular location">
    <subcellularLocation>
        <location evidence="1">Nucleus</location>
    </subcellularLocation>
</comment>
<proteinExistence type="inferred from homology"/>
<dbReference type="InterPro" id="IPR013868">
    <property type="entry name" value="Cut8/Sts1_fam"/>
</dbReference>
<keyword evidence="3" id="KW-0539">Nucleus</keyword>
<evidence type="ECO:0000313" key="6">
    <source>
        <dbReference type="Proteomes" id="UP000639338"/>
    </source>
</evidence>
<dbReference type="EMBL" id="JACMRX010000003">
    <property type="protein sequence ID" value="KAF7992977.1"/>
    <property type="molecule type" value="Genomic_DNA"/>
</dbReference>
<dbReference type="GO" id="GO:0031144">
    <property type="term" value="P:proteasome localization"/>
    <property type="evidence" value="ECO:0007669"/>
    <property type="project" value="InterPro"/>
</dbReference>
<dbReference type="GO" id="GO:0070628">
    <property type="term" value="F:proteasome binding"/>
    <property type="evidence" value="ECO:0007669"/>
    <property type="project" value="TreeGrafter"/>
</dbReference>
<gene>
    <name evidence="5" type="ORF">HCN44_005758</name>
</gene>
<dbReference type="OrthoDB" id="10061064at2759"/>
<keyword evidence="6" id="KW-1185">Reference proteome</keyword>
<dbReference type="InterPro" id="IPR038422">
    <property type="entry name" value="Cut8/Sts1_sf"/>
</dbReference>
<comment type="caution">
    <text evidence="5">The sequence shown here is derived from an EMBL/GenBank/DDBJ whole genome shotgun (WGS) entry which is preliminary data.</text>
</comment>
<dbReference type="PANTHER" id="PTHR28032:SF1">
    <property type="entry name" value="FI02826P"/>
    <property type="match status" value="1"/>
</dbReference>
<feature type="region of interest" description="Disordered" evidence="4">
    <location>
        <begin position="85"/>
        <end position="106"/>
    </location>
</feature>
<dbReference type="Proteomes" id="UP000639338">
    <property type="component" value="Unassembled WGS sequence"/>
</dbReference>
<dbReference type="GO" id="GO:0031965">
    <property type="term" value="C:nuclear membrane"/>
    <property type="evidence" value="ECO:0007669"/>
    <property type="project" value="TreeGrafter"/>
</dbReference>
<evidence type="ECO:0000313" key="5">
    <source>
        <dbReference type="EMBL" id="KAF7992977.1"/>
    </source>
</evidence>
<dbReference type="GO" id="GO:0071630">
    <property type="term" value="P:nuclear protein quality control by the ubiquitin-proteasome system"/>
    <property type="evidence" value="ECO:0007669"/>
    <property type="project" value="InterPro"/>
</dbReference>
<name>A0A834XWQ5_APHGI</name>
<organism evidence="5 6">
    <name type="scientific">Aphidius gifuensis</name>
    <name type="common">Parasitoid wasp</name>
    <dbReference type="NCBI Taxonomy" id="684658"/>
    <lineage>
        <taxon>Eukaryota</taxon>
        <taxon>Metazoa</taxon>
        <taxon>Ecdysozoa</taxon>
        <taxon>Arthropoda</taxon>
        <taxon>Hexapoda</taxon>
        <taxon>Insecta</taxon>
        <taxon>Pterygota</taxon>
        <taxon>Neoptera</taxon>
        <taxon>Endopterygota</taxon>
        <taxon>Hymenoptera</taxon>
        <taxon>Apocrita</taxon>
        <taxon>Ichneumonoidea</taxon>
        <taxon>Braconidae</taxon>
        <taxon>Aphidiinae</taxon>
        <taxon>Aphidius</taxon>
    </lineage>
</organism>
<sequence>MATLTRDFIQQRRRSVRQALSVITDMTTLSVSTVPRNASDLNISINGRYSWSPAPSPDELVIQKRGRRRRTIVWSPEVDKKRDSLLSNNLNDRTPVKSTSRLSMHNHNTPRKRLVLDDNDKNDYLTPEQQIKKINSINEQKQYNGNLINGLRGLSNDQLVKVIMDLVSMQEDGAIKPDEQLRDVIMKRMPVADIQPLKETLNSLRQNVFGSLVSSDDKSEEDAFERASVYLDAYEKTLHEQGEKLITSQHWTSVMQYVFAAWSITKELPVWPHQHNTVHKCYGYLTTFAKNALLNGSFTDSALEVFSTKMETMSHDCEDMRICLQIAKDMIRTC</sequence>
<evidence type="ECO:0000256" key="1">
    <source>
        <dbReference type="ARBA" id="ARBA00004123"/>
    </source>
</evidence>
<evidence type="ECO:0000256" key="2">
    <source>
        <dbReference type="ARBA" id="ARBA00006199"/>
    </source>
</evidence>
<evidence type="ECO:0000256" key="3">
    <source>
        <dbReference type="ARBA" id="ARBA00023242"/>
    </source>
</evidence>
<accession>A0A834XWQ5</accession>
<evidence type="ECO:0000256" key="4">
    <source>
        <dbReference type="SAM" id="MobiDB-lite"/>
    </source>
</evidence>
<dbReference type="PANTHER" id="PTHR28032">
    <property type="entry name" value="FI02826P"/>
    <property type="match status" value="1"/>
</dbReference>
<dbReference type="Pfam" id="PF08559">
    <property type="entry name" value="Cut8"/>
    <property type="match status" value="1"/>
</dbReference>